<dbReference type="AlphaFoldDB" id="A0A345ZXK7"/>
<dbReference type="RefSeq" id="WP_115692033.1">
    <property type="nucleotide sequence ID" value="NZ_CP031417.1"/>
</dbReference>
<protein>
    <submittedName>
        <fullName evidence="4">DUF1127 domain-containing protein</fullName>
    </submittedName>
</protein>
<reference evidence="4 5" key="1">
    <citation type="submission" date="2018-07" db="EMBL/GenBank/DDBJ databases">
        <authorList>
            <person name="Quirk P.G."/>
            <person name="Krulwich T.A."/>
        </authorList>
    </citation>
    <scope>NUCLEOTIDE SEQUENCE [LARGE SCALE GENOMIC DNA]</scope>
    <source>
        <strain evidence="4 5">CC-BB4</strain>
    </source>
</reference>
<evidence type="ECO:0000313" key="4">
    <source>
        <dbReference type="EMBL" id="AXK81654.1"/>
    </source>
</evidence>
<keyword evidence="2" id="KW-0812">Transmembrane</keyword>
<feature type="transmembrane region" description="Helical" evidence="2">
    <location>
        <begin position="6"/>
        <end position="30"/>
    </location>
</feature>
<evidence type="ECO:0000256" key="2">
    <source>
        <dbReference type="SAM" id="Phobius"/>
    </source>
</evidence>
<keyword evidence="2" id="KW-0472">Membrane</keyword>
<name>A0A345ZXK7_9HYPH</name>
<sequence>MTAHYPVLPIAAGASLRACAAAVGVMAYWVRQIARAHRNRRNATVLAGLDRRMLADIGITRSDVQDAFSEPFWEDPTALLRERALERRWNKALLRDEIARRAEPQNGFRRPPTDRPAREAV</sequence>
<dbReference type="Pfam" id="PF06568">
    <property type="entry name" value="YjiS-like"/>
    <property type="match status" value="1"/>
</dbReference>
<keyword evidence="5" id="KW-1185">Reference proteome</keyword>
<dbReference type="Proteomes" id="UP000254889">
    <property type="component" value="Chromosome"/>
</dbReference>
<feature type="domain" description="YjiS-like" evidence="3">
    <location>
        <begin position="31"/>
        <end position="64"/>
    </location>
</feature>
<keyword evidence="2" id="KW-1133">Transmembrane helix</keyword>
<proteinExistence type="predicted"/>
<feature type="region of interest" description="Disordered" evidence="1">
    <location>
        <begin position="101"/>
        <end position="121"/>
    </location>
</feature>
<gene>
    <name evidence="4" type="ORF">DW352_14675</name>
</gene>
<accession>A0A345ZXK7</accession>
<evidence type="ECO:0000256" key="1">
    <source>
        <dbReference type="SAM" id="MobiDB-lite"/>
    </source>
</evidence>
<dbReference type="InterPro" id="IPR009506">
    <property type="entry name" value="YjiS-like"/>
</dbReference>
<organism evidence="4 5">
    <name type="scientific">Pseudolabrys taiwanensis</name>
    <dbReference type="NCBI Taxonomy" id="331696"/>
    <lineage>
        <taxon>Bacteria</taxon>
        <taxon>Pseudomonadati</taxon>
        <taxon>Pseudomonadota</taxon>
        <taxon>Alphaproteobacteria</taxon>
        <taxon>Hyphomicrobiales</taxon>
        <taxon>Xanthobacteraceae</taxon>
        <taxon>Pseudolabrys</taxon>
    </lineage>
</organism>
<evidence type="ECO:0000259" key="3">
    <source>
        <dbReference type="Pfam" id="PF06568"/>
    </source>
</evidence>
<dbReference type="OrthoDB" id="7861975at2"/>
<dbReference type="EMBL" id="CP031417">
    <property type="protein sequence ID" value="AXK81654.1"/>
    <property type="molecule type" value="Genomic_DNA"/>
</dbReference>
<feature type="compositionally biased region" description="Basic and acidic residues" evidence="1">
    <location>
        <begin position="111"/>
        <end position="121"/>
    </location>
</feature>
<dbReference type="KEGG" id="ptaw:DW352_14675"/>
<evidence type="ECO:0000313" key="5">
    <source>
        <dbReference type="Proteomes" id="UP000254889"/>
    </source>
</evidence>